<evidence type="ECO:0008006" key="4">
    <source>
        <dbReference type="Google" id="ProtNLM"/>
    </source>
</evidence>
<evidence type="ECO:0000313" key="3">
    <source>
        <dbReference type="Proteomes" id="UP000620075"/>
    </source>
</evidence>
<feature type="transmembrane region" description="Helical" evidence="1">
    <location>
        <begin position="36"/>
        <end position="55"/>
    </location>
</feature>
<comment type="caution">
    <text evidence="2">The sequence shown here is derived from an EMBL/GenBank/DDBJ whole genome shotgun (WGS) entry which is preliminary data.</text>
</comment>
<accession>A0A934NB20</accession>
<feature type="transmembrane region" description="Helical" evidence="1">
    <location>
        <begin position="291"/>
        <end position="312"/>
    </location>
</feature>
<dbReference type="EMBL" id="JAEKNQ010000013">
    <property type="protein sequence ID" value="MBJ7602016.1"/>
    <property type="molecule type" value="Genomic_DNA"/>
</dbReference>
<dbReference type="Proteomes" id="UP000620075">
    <property type="component" value="Unassembled WGS sequence"/>
</dbReference>
<sequence>MSAMNVLLPSLSSLVSFVFAGLVLQQWARRRRAFQLVWAVGLLWYGIAAGTEALGSALGWNPLLYRLWYLIGAFYVAAYLGAGTVYLLSKTRFGYVAAVSVLIGGLLMLAFSPLYPGSGPTAWVAFAGAAVTAVAMVWATPRGLSGHVLMLFLLAASVAGAALVLTVPLSGQGYAVDPHNHVPVGSAFPPAVRVVTGPFNILGVLCLVLGAKFSFYIYMPKHKVLRARRLAPVIRQMYGFVAVLVNLFASLPSAIPAIVRGQVNSRVPATLCIALGAAVPGITSGLDRFGITWSFFLGEFLGVLLIFIGFLVSEDVFARRRAAPAPAGTWQPVSSSAD</sequence>
<feature type="transmembrane region" description="Helical" evidence="1">
    <location>
        <begin position="95"/>
        <end position="115"/>
    </location>
</feature>
<keyword evidence="1" id="KW-1133">Transmembrane helix</keyword>
<feature type="transmembrane region" description="Helical" evidence="1">
    <location>
        <begin position="238"/>
        <end position="259"/>
    </location>
</feature>
<feature type="transmembrane region" description="Helical" evidence="1">
    <location>
        <begin position="67"/>
        <end position="88"/>
    </location>
</feature>
<keyword evidence="1" id="KW-0472">Membrane</keyword>
<feature type="transmembrane region" description="Helical" evidence="1">
    <location>
        <begin position="148"/>
        <end position="169"/>
    </location>
</feature>
<feature type="transmembrane region" description="Helical" evidence="1">
    <location>
        <begin position="199"/>
        <end position="218"/>
    </location>
</feature>
<organism evidence="2 3">
    <name type="scientific">Candidatus Dormiibacter inghamiae</name>
    <dbReference type="NCBI Taxonomy" id="3127013"/>
    <lineage>
        <taxon>Bacteria</taxon>
        <taxon>Bacillati</taxon>
        <taxon>Candidatus Dormiibacterota</taxon>
        <taxon>Candidatus Dormibacteria</taxon>
        <taxon>Candidatus Dormibacterales</taxon>
        <taxon>Candidatus Dormibacteraceae</taxon>
        <taxon>Candidatus Dormiibacter</taxon>
    </lineage>
</organism>
<name>A0A934NB20_9BACT</name>
<reference evidence="2 3" key="1">
    <citation type="submission" date="2020-10" db="EMBL/GenBank/DDBJ databases">
        <title>Ca. Dormibacterota MAGs.</title>
        <authorList>
            <person name="Montgomery K."/>
        </authorList>
    </citation>
    <scope>NUCLEOTIDE SEQUENCE [LARGE SCALE GENOMIC DNA]</scope>
    <source>
        <strain evidence="2">SC8811_S16_3</strain>
    </source>
</reference>
<evidence type="ECO:0000313" key="2">
    <source>
        <dbReference type="EMBL" id="MBJ7602016.1"/>
    </source>
</evidence>
<dbReference type="RefSeq" id="WP_338176405.1">
    <property type="nucleotide sequence ID" value="NZ_JAEKNQ010000013.1"/>
</dbReference>
<evidence type="ECO:0000256" key="1">
    <source>
        <dbReference type="SAM" id="Phobius"/>
    </source>
</evidence>
<proteinExistence type="predicted"/>
<feature type="transmembrane region" description="Helical" evidence="1">
    <location>
        <begin position="6"/>
        <end position="24"/>
    </location>
</feature>
<feature type="transmembrane region" description="Helical" evidence="1">
    <location>
        <begin position="121"/>
        <end position="141"/>
    </location>
</feature>
<protein>
    <recommendedName>
        <fullName evidence="4">Histidine kinase N-terminal 7TM region domain-containing protein</fullName>
    </recommendedName>
</protein>
<keyword evidence="1" id="KW-0812">Transmembrane</keyword>
<dbReference type="AlphaFoldDB" id="A0A934NB20"/>
<gene>
    <name evidence="2" type="ORF">JF888_02270</name>
</gene>